<dbReference type="PROSITE" id="PS00107">
    <property type="entry name" value="PROTEIN_KINASE_ATP"/>
    <property type="match status" value="1"/>
</dbReference>
<dbReference type="SUPFAM" id="SSF56112">
    <property type="entry name" value="Protein kinase-like (PK-like)"/>
    <property type="match status" value="1"/>
</dbReference>
<dbReference type="EMBL" id="LR746277">
    <property type="protein sequence ID" value="CAA7408051.1"/>
    <property type="molecule type" value="Genomic_DNA"/>
</dbReference>
<dbReference type="Gene3D" id="1.10.510.10">
    <property type="entry name" value="Transferase(Phosphotransferase) domain 1"/>
    <property type="match status" value="1"/>
</dbReference>
<keyword evidence="5" id="KW-0808">Transferase</keyword>
<evidence type="ECO:0000256" key="1">
    <source>
        <dbReference type="ARBA" id="ARBA00004496"/>
    </source>
</evidence>
<dbReference type="InterPro" id="IPR017441">
    <property type="entry name" value="Protein_kinase_ATP_BS"/>
</dbReference>
<dbReference type="Gene3D" id="3.10.20.90">
    <property type="entry name" value="Phosphatidylinositol 3-kinase Catalytic Subunit, Chain A, domain 1"/>
    <property type="match status" value="1"/>
</dbReference>
<dbReference type="InterPro" id="IPR050167">
    <property type="entry name" value="Ser_Thr_protein_kinase"/>
</dbReference>
<evidence type="ECO:0000256" key="9">
    <source>
        <dbReference type="ARBA" id="ARBA00023294"/>
    </source>
</evidence>
<dbReference type="InterPro" id="IPR008271">
    <property type="entry name" value="Ser/Thr_kinase_AS"/>
</dbReference>
<dbReference type="GO" id="GO:0005524">
    <property type="term" value="F:ATP binding"/>
    <property type="evidence" value="ECO:0007669"/>
    <property type="project" value="UniProtKB-UniRule"/>
</dbReference>
<dbReference type="PROSITE" id="PS50011">
    <property type="entry name" value="PROTEIN_KINASE_DOM"/>
    <property type="match status" value="1"/>
</dbReference>
<evidence type="ECO:0000256" key="7">
    <source>
        <dbReference type="ARBA" id="ARBA00022777"/>
    </source>
</evidence>
<dbReference type="Pfam" id="PF00564">
    <property type="entry name" value="PB1"/>
    <property type="match status" value="1"/>
</dbReference>
<name>A0A7I8LDF8_SPIIN</name>
<keyword evidence="3" id="KW-0723">Serine/threonine-protein kinase</keyword>
<evidence type="ECO:0000256" key="3">
    <source>
        <dbReference type="ARBA" id="ARBA00022527"/>
    </source>
</evidence>
<evidence type="ECO:0000256" key="10">
    <source>
        <dbReference type="PROSITE-ProRule" id="PRU10141"/>
    </source>
</evidence>
<dbReference type="GO" id="GO:0009734">
    <property type="term" value="P:auxin-activated signaling pathway"/>
    <property type="evidence" value="ECO:0007669"/>
    <property type="project" value="UniProtKB-KW"/>
</dbReference>
<evidence type="ECO:0000313" key="13">
    <source>
        <dbReference type="EMBL" id="CAA7408051.1"/>
    </source>
</evidence>
<feature type="region of interest" description="Disordered" evidence="11">
    <location>
        <begin position="905"/>
        <end position="939"/>
    </location>
</feature>
<feature type="domain" description="Protein kinase" evidence="12">
    <location>
        <begin position="1052"/>
        <end position="1318"/>
    </location>
</feature>
<dbReference type="InterPro" id="IPR011009">
    <property type="entry name" value="Kinase-like_dom_sf"/>
</dbReference>
<dbReference type="Gene3D" id="3.30.200.20">
    <property type="entry name" value="Phosphorylase Kinase, domain 1"/>
    <property type="match status" value="1"/>
</dbReference>
<dbReference type="OrthoDB" id="4062651at2759"/>
<dbReference type="PANTHER" id="PTHR23257">
    <property type="entry name" value="SERINE-THREONINE PROTEIN KINASE"/>
    <property type="match status" value="1"/>
</dbReference>
<dbReference type="SMART" id="SM00220">
    <property type="entry name" value="S_TKc"/>
    <property type="match status" value="1"/>
</dbReference>
<dbReference type="GO" id="GO:0004674">
    <property type="term" value="F:protein serine/threonine kinase activity"/>
    <property type="evidence" value="ECO:0007669"/>
    <property type="project" value="UniProtKB-KW"/>
</dbReference>
<reference evidence="13" key="1">
    <citation type="submission" date="2020-02" db="EMBL/GenBank/DDBJ databases">
        <authorList>
            <person name="Scholz U."/>
            <person name="Mascher M."/>
            <person name="Fiebig A."/>
        </authorList>
    </citation>
    <scope>NUCLEOTIDE SEQUENCE</scope>
</reference>
<evidence type="ECO:0000256" key="11">
    <source>
        <dbReference type="SAM" id="MobiDB-lite"/>
    </source>
</evidence>
<protein>
    <recommendedName>
        <fullName evidence="12">Protein kinase domain-containing protein</fullName>
    </recommendedName>
</protein>
<feature type="binding site" evidence="10">
    <location>
        <position position="1079"/>
    </location>
    <ligand>
        <name>ATP</name>
        <dbReference type="ChEBI" id="CHEBI:30616"/>
    </ligand>
</feature>
<dbReference type="InterPro" id="IPR001245">
    <property type="entry name" value="Ser-Thr/Tyr_kinase_cat_dom"/>
</dbReference>
<evidence type="ECO:0000256" key="8">
    <source>
        <dbReference type="ARBA" id="ARBA00022840"/>
    </source>
</evidence>
<dbReference type="CDD" id="cd13999">
    <property type="entry name" value="STKc_MAP3K-like"/>
    <property type="match status" value="1"/>
</dbReference>
<dbReference type="Proteomes" id="UP000663760">
    <property type="component" value="Chromosome 14"/>
</dbReference>
<evidence type="ECO:0000256" key="5">
    <source>
        <dbReference type="ARBA" id="ARBA00022679"/>
    </source>
</evidence>
<evidence type="ECO:0000313" key="14">
    <source>
        <dbReference type="Proteomes" id="UP000663760"/>
    </source>
</evidence>
<keyword evidence="4" id="KW-0597">Phosphoprotein</keyword>
<dbReference type="PROSITE" id="PS00108">
    <property type="entry name" value="PROTEIN_KINASE_ST"/>
    <property type="match status" value="1"/>
</dbReference>
<dbReference type="PANTHER" id="PTHR23257:SF908">
    <property type="entry name" value="OS06G0181200 PROTEIN"/>
    <property type="match status" value="1"/>
</dbReference>
<dbReference type="SUPFAM" id="SSF54277">
    <property type="entry name" value="CAD &amp; PB1 domains"/>
    <property type="match status" value="1"/>
</dbReference>
<keyword evidence="7" id="KW-0418">Kinase</keyword>
<evidence type="ECO:0000256" key="4">
    <source>
        <dbReference type="ARBA" id="ARBA00022553"/>
    </source>
</evidence>
<dbReference type="InterPro" id="IPR000719">
    <property type="entry name" value="Prot_kinase_dom"/>
</dbReference>
<keyword evidence="8 10" id="KW-0067">ATP-binding</keyword>
<gene>
    <name evidence="13" type="ORF">SI8410_14018729</name>
</gene>
<dbReference type="GO" id="GO:0010928">
    <property type="term" value="P:regulation of auxin mediated signaling pathway"/>
    <property type="evidence" value="ECO:0007669"/>
    <property type="project" value="UniProtKB-ARBA"/>
</dbReference>
<evidence type="ECO:0000259" key="12">
    <source>
        <dbReference type="PROSITE" id="PS50011"/>
    </source>
</evidence>
<keyword evidence="6 10" id="KW-0547">Nucleotide-binding</keyword>
<feature type="compositionally biased region" description="Polar residues" evidence="11">
    <location>
        <begin position="271"/>
        <end position="280"/>
    </location>
</feature>
<accession>A0A7I8LDF8</accession>
<dbReference type="PRINTS" id="PR00109">
    <property type="entry name" value="TYRKINASE"/>
</dbReference>
<sequence length="1330" mass="144737">MAGGQTAFIKHLRPVNLSRTVIPGSQSGVFPSTDAHPLLDHHLHCCPGVASDVATAVSSVVGHTGGFSTMGFPSPHGVWSAATYSCQHLPPIGFGEQTDASSVTSGLVSAHHSPQEKLRSPSSKKVKFLCSFGGKILPRPSDGVLRYVGGHTRIIALHRDASFQEVMLKMTEAFGGPAVIKYQLPDEDLDALVSVSCPEDFENMIEEYDKLVEASAEGSAKLRVFLLSPTELDISGINLASDFDDSGLRYADLVNNGTVREVPGIKRKESSGSLSSTQASDGGPAELSENTNEGTSFSTSFPTMGSPMAYPDTSTSPMFSISPTATVALDVQCGSGIIPQSQSSTWVEQPLPPPDGTNYLPSTFIDPLQGGFNHVELIHDSSQFQYISPQLLGAAGNLVSPPRYPYLPVMHITAAMPVAPVGRGNPVMTGVETYSDNVWGGGATHISGNPAYVPIQAQSQLPPFPSSLLHQVPQPRILPGQTLGFEDSSLGLRALPHAHSDIMMYQHESNPERGEPFQSLHPEYMASSHVPVRVGAGAVPDNATMHQQGAFRYSQAVESLQDNEVGPREAVSLEKNKVRRPLLFSIASAVPASYGEYLNNRTQAWNEDLLQLQQPPTAQPQYPLKEHPVSINSDANNITSKKNGVTQDSEPPVRVPGVEFSYDDDKPLKGIKGACDFSQPEAPEPNNLRISGFDSQVDNFFPIDGTIQGLCMRRCERSGVIEPWISVDDTYPTADSEIKADNLSTVIKPQDNISPRIREADAFLGKAVVSPQMASETYSFKLVDLDTCLNYPRTEDPNKVCPVLGKLESQNRNPELCTEPPVPREPFHQGSSIIVVSDWSDEASPLYNGVAVGNAVAPSTETETFSLCRDNHDGDVQEPDPSESLFNSIEPWKIMDRSPLLPGRDIIAPSDSFIEKDPENSGESSTGAGSEEESYHHDIDSLSKSACKNVIHHVEDTPEEFIKQELLVLAEGVASSVLQQSIPQHEPLGYENASFYESNNDGTIQGTHLDSQTSSCLGYYKEEDIGMSHKSSLDFPVLEDIGRLQTIRNSDLEELQELGSGTFGTVYHGKWRGSDVAIKRINDRCFSGKQSEQERLRADFWNEACKLADLHHPNVVAFYGVVLDGPGGSVATITEFMVNGSLRQALQRSHKTLDRRKRLLIAMDVAFGMEYLHGKNIVHFDLKSDNLLVNLRDPKRPICKVGDLGLSKVKRRTLISGGVRGTLPWMAPELLNGSSSLVSEKVDVFSFAIVMWELLTGEEPYADMHYGAIIGGIVSNTLRPKIPESCDPEWKSLMERCWSPEPSERPGFAEISKQLRAMAAAIPPKGQLQA</sequence>
<proteinExistence type="predicted"/>
<feature type="region of interest" description="Disordered" evidence="11">
    <location>
        <begin position="262"/>
        <end position="300"/>
    </location>
</feature>
<dbReference type="SMART" id="SM00666">
    <property type="entry name" value="PB1"/>
    <property type="match status" value="1"/>
</dbReference>
<keyword evidence="2" id="KW-0963">Cytoplasm</keyword>
<dbReference type="FunFam" id="3.30.200.20:FF:000081">
    <property type="entry name" value="Octicosapeptide/phox/Bem1p domain kinase superfamily protein"/>
    <property type="match status" value="1"/>
</dbReference>
<dbReference type="CDD" id="cd06410">
    <property type="entry name" value="PB1_UP2"/>
    <property type="match status" value="1"/>
</dbReference>
<keyword evidence="9" id="KW-0927">Auxin signaling pathway</keyword>
<evidence type="ECO:0000256" key="6">
    <source>
        <dbReference type="ARBA" id="ARBA00022741"/>
    </source>
</evidence>
<keyword evidence="14" id="KW-1185">Reference proteome</keyword>
<dbReference type="GO" id="GO:0005737">
    <property type="term" value="C:cytoplasm"/>
    <property type="evidence" value="ECO:0007669"/>
    <property type="project" value="UniProtKB-SubCell"/>
</dbReference>
<comment type="subcellular location">
    <subcellularLocation>
        <location evidence="1">Cytoplasm</location>
    </subcellularLocation>
</comment>
<dbReference type="FunFam" id="1.10.510.10:FF:000142">
    <property type="entry name" value="Octicosapeptide/phox/Bem1p domain kinase superfamily protein"/>
    <property type="match status" value="1"/>
</dbReference>
<organism evidence="13 14">
    <name type="scientific">Spirodela intermedia</name>
    <name type="common">Intermediate duckweed</name>
    <dbReference type="NCBI Taxonomy" id="51605"/>
    <lineage>
        <taxon>Eukaryota</taxon>
        <taxon>Viridiplantae</taxon>
        <taxon>Streptophyta</taxon>
        <taxon>Embryophyta</taxon>
        <taxon>Tracheophyta</taxon>
        <taxon>Spermatophyta</taxon>
        <taxon>Magnoliopsida</taxon>
        <taxon>Liliopsida</taxon>
        <taxon>Araceae</taxon>
        <taxon>Lemnoideae</taxon>
        <taxon>Spirodela</taxon>
    </lineage>
</organism>
<dbReference type="InterPro" id="IPR000270">
    <property type="entry name" value="PB1_dom"/>
</dbReference>
<dbReference type="FunFam" id="3.10.20.90:FF:000058">
    <property type="entry name" value="Octicosapeptide/phox/Bem1p domain kinase superfamily protein"/>
    <property type="match status" value="1"/>
</dbReference>
<evidence type="ECO:0000256" key="2">
    <source>
        <dbReference type="ARBA" id="ARBA00022490"/>
    </source>
</evidence>
<dbReference type="Pfam" id="PF07714">
    <property type="entry name" value="PK_Tyr_Ser-Thr"/>
    <property type="match status" value="1"/>
</dbReference>
<feature type="compositionally biased region" description="Polar residues" evidence="11">
    <location>
        <begin position="288"/>
        <end position="300"/>
    </location>
</feature>